<keyword evidence="4" id="KW-1003">Cell membrane</keyword>
<dbReference type="EMBL" id="QRIA01000021">
    <property type="protein sequence ID" value="RHG16573.1"/>
    <property type="molecule type" value="Genomic_DNA"/>
</dbReference>
<evidence type="ECO:0000256" key="5">
    <source>
        <dbReference type="ARBA" id="ARBA00022692"/>
    </source>
</evidence>
<evidence type="ECO:0000313" key="11">
    <source>
        <dbReference type="Proteomes" id="UP000285697"/>
    </source>
</evidence>
<feature type="transmembrane region" description="Helical" evidence="8">
    <location>
        <begin position="337"/>
        <end position="355"/>
    </location>
</feature>
<keyword evidence="6 8" id="KW-1133">Transmembrane helix</keyword>
<feature type="transmembrane region" description="Helical" evidence="8">
    <location>
        <begin position="146"/>
        <end position="168"/>
    </location>
</feature>
<dbReference type="CDD" id="cd17321">
    <property type="entry name" value="MFS_MMR_MDR_like"/>
    <property type="match status" value="1"/>
</dbReference>
<comment type="similarity">
    <text evidence="2">Belongs to the major facilitator superfamily. EmrB family.</text>
</comment>
<feature type="transmembrane region" description="Helical" evidence="8">
    <location>
        <begin position="118"/>
        <end position="140"/>
    </location>
</feature>
<comment type="subcellular location">
    <subcellularLocation>
        <location evidence="1">Cell membrane</location>
        <topology evidence="1">Multi-pass membrane protein</topology>
    </subcellularLocation>
</comment>
<dbReference type="InterPro" id="IPR036259">
    <property type="entry name" value="MFS_trans_sf"/>
</dbReference>
<dbReference type="PRINTS" id="PR01036">
    <property type="entry name" value="TCRTETB"/>
</dbReference>
<dbReference type="GO" id="GO:0022857">
    <property type="term" value="F:transmembrane transporter activity"/>
    <property type="evidence" value="ECO:0007669"/>
    <property type="project" value="InterPro"/>
</dbReference>
<feature type="transmembrane region" description="Helical" evidence="8">
    <location>
        <begin position="428"/>
        <end position="448"/>
    </location>
</feature>
<dbReference type="AlphaFoldDB" id="A0A414SBN1"/>
<dbReference type="Gene3D" id="1.20.1250.20">
    <property type="entry name" value="MFS general substrate transporter like domains"/>
    <property type="match status" value="1"/>
</dbReference>
<comment type="caution">
    <text evidence="10">The sequence shown here is derived from an EMBL/GenBank/DDBJ whole genome shotgun (WGS) entry which is preliminary data.</text>
</comment>
<feature type="transmembrane region" description="Helical" evidence="8">
    <location>
        <begin position="180"/>
        <end position="200"/>
    </location>
</feature>
<evidence type="ECO:0000259" key="9">
    <source>
        <dbReference type="PROSITE" id="PS50850"/>
    </source>
</evidence>
<keyword evidence="3" id="KW-0813">Transport</keyword>
<feature type="transmembrane region" description="Helical" evidence="8">
    <location>
        <begin position="60"/>
        <end position="86"/>
    </location>
</feature>
<keyword evidence="7 8" id="KW-0472">Membrane</keyword>
<evidence type="ECO:0000256" key="7">
    <source>
        <dbReference type="ARBA" id="ARBA00023136"/>
    </source>
</evidence>
<accession>A0A414SBN1</accession>
<feature type="transmembrane region" description="Helical" evidence="8">
    <location>
        <begin position="212"/>
        <end position="229"/>
    </location>
</feature>
<evidence type="ECO:0000256" key="1">
    <source>
        <dbReference type="ARBA" id="ARBA00004651"/>
    </source>
</evidence>
<keyword evidence="5 8" id="KW-0812">Transmembrane</keyword>
<reference evidence="10 11" key="1">
    <citation type="submission" date="2018-08" db="EMBL/GenBank/DDBJ databases">
        <title>A genome reference for cultivated species of the human gut microbiota.</title>
        <authorList>
            <person name="Zou Y."/>
            <person name="Xue W."/>
            <person name="Luo G."/>
        </authorList>
    </citation>
    <scope>NUCLEOTIDE SEQUENCE [LARGE SCALE GENOMIC DNA]</scope>
    <source>
        <strain evidence="10 11">AM22-7AC</strain>
    </source>
</reference>
<dbReference type="InterPro" id="IPR011701">
    <property type="entry name" value="MFS"/>
</dbReference>
<dbReference type="NCBIfam" id="TIGR00711">
    <property type="entry name" value="efflux_EmrB"/>
    <property type="match status" value="1"/>
</dbReference>
<dbReference type="PROSITE" id="PS50850">
    <property type="entry name" value="MFS"/>
    <property type="match status" value="1"/>
</dbReference>
<dbReference type="Proteomes" id="UP000285697">
    <property type="component" value="Unassembled WGS sequence"/>
</dbReference>
<dbReference type="PANTHER" id="PTHR42718">
    <property type="entry name" value="MAJOR FACILITATOR SUPERFAMILY MULTIDRUG TRANSPORTER MFSC"/>
    <property type="match status" value="1"/>
</dbReference>
<feature type="transmembrane region" description="Helical" evidence="8">
    <location>
        <begin position="29"/>
        <end position="48"/>
    </location>
</feature>
<feature type="transmembrane region" description="Helical" evidence="8">
    <location>
        <begin position="385"/>
        <end position="404"/>
    </location>
</feature>
<dbReference type="PANTHER" id="PTHR42718:SF9">
    <property type="entry name" value="MAJOR FACILITATOR SUPERFAMILY MULTIDRUG TRANSPORTER MFSC"/>
    <property type="match status" value="1"/>
</dbReference>
<protein>
    <submittedName>
        <fullName evidence="10">MFS transporter</fullName>
    </submittedName>
</protein>
<gene>
    <name evidence="10" type="ORF">DW270_13095</name>
</gene>
<name>A0A414SBN1_MEDGN</name>
<evidence type="ECO:0000313" key="10">
    <source>
        <dbReference type="EMBL" id="RHG16573.1"/>
    </source>
</evidence>
<dbReference type="GO" id="GO:0005886">
    <property type="term" value="C:plasma membrane"/>
    <property type="evidence" value="ECO:0007669"/>
    <property type="project" value="UniProtKB-SubCell"/>
</dbReference>
<dbReference type="InterPro" id="IPR020846">
    <property type="entry name" value="MFS_dom"/>
</dbReference>
<dbReference type="Pfam" id="PF07690">
    <property type="entry name" value="MFS_1"/>
    <property type="match status" value="1"/>
</dbReference>
<evidence type="ECO:0000256" key="2">
    <source>
        <dbReference type="ARBA" id="ARBA00008537"/>
    </source>
</evidence>
<organism evidence="10 11">
    <name type="scientific">Mediterraneibacter gnavus</name>
    <name type="common">Ruminococcus gnavus</name>
    <dbReference type="NCBI Taxonomy" id="33038"/>
    <lineage>
        <taxon>Bacteria</taxon>
        <taxon>Bacillati</taxon>
        <taxon>Bacillota</taxon>
        <taxon>Clostridia</taxon>
        <taxon>Lachnospirales</taxon>
        <taxon>Lachnospiraceae</taxon>
        <taxon>Mediterraneibacter</taxon>
    </lineage>
</organism>
<dbReference type="Gene3D" id="1.20.1720.10">
    <property type="entry name" value="Multidrug resistance protein D"/>
    <property type="match status" value="1"/>
</dbReference>
<proteinExistence type="inferred from homology"/>
<evidence type="ECO:0000256" key="4">
    <source>
        <dbReference type="ARBA" id="ARBA00022475"/>
    </source>
</evidence>
<feature type="transmembrane region" description="Helical" evidence="8">
    <location>
        <begin position="314"/>
        <end position="331"/>
    </location>
</feature>
<feature type="transmembrane region" description="Helical" evidence="8">
    <location>
        <begin position="250"/>
        <end position="273"/>
    </location>
</feature>
<evidence type="ECO:0000256" key="6">
    <source>
        <dbReference type="ARBA" id="ARBA00022989"/>
    </source>
</evidence>
<feature type="domain" description="Major facilitator superfamily (MFS) profile" evidence="9">
    <location>
        <begin position="1"/>
        <end position="451"/>
    </location>
</feature>
<dbReference type="InterPro" id="IPR004638">
    <property type="entry name" value="EmrB-like"/>
</dbReference>
<evidence type="ECO:0000256" key="3">
    <source>
        <dbReference type="ARBA" id="ARBA00022448"/>
    </source>
</evidence>
<evidence type="ECO:0000256" key="8">
    <source>
        <dbReference type="SAM" id="Phobius"/>
    </source>
</evidence>
<feature type="transmembrane region" description="Helical" evidence="8">
    <location>
        <begin position="279"/>
        <end position="302"/>
    </location>
</feature>
<dbReference type="SUPFAM" id="SSF103473">
    <property type="entry name" value="MFS general substrate transporter"/>
    <property type="match status" value="1"/>
</dbReference>
<sequence>MTFMATLDSSIVNVALPVMAKELKCSMIAIEWVVASYSIIICGTILFFGKLGDIVGKEKIFQLGCIGFIIGSLLCGISQSFTMLIICRFIQGIGGAAYMANNHGIITEIFEQEQRGKALGILTTAVALGTMIGPPVGGLIVSLLEWHYIFLVNIPIGIVILALSVKIFIKKKIEFNIQHLDVIGAILQCVGMILFFGAFIVSQEKGLENKSVILAVVVSVFLFIIFGIVEKKHSNPLIELGIFRNKLFSINLVCAFLSFTCIAASTILLPFYFQYTLKLSASVTGFLLIVSPVVLALFSPLCGSISDRIGREKMCLIGLTVMAIAFILLSTLKTNSIAIIVMLFMGLMSLGQALFQPANNVLVMSNCPRNQLGVAGSINSLVRNLGQIVGITLSTTVLYVFMSYKCGYKVSGYTFGQDEVFVYGMKRVYIILSILCCVGVIVNLIRVLKVSKVE</sequence>